<proteinExistence type="inferred from homology"/>
<comment type="catalytic activity">
    <reaction evidence="12">
        <text>Successive hydrolysis of beta-D-glucose units from the non-reducing ends of (1-&gt;3)-beta-D-glucans, releasing alpha-glucose.</text>
        <dbReference type="EC" id="3.2.1.58"/>
    </reaction>
</comment>
<dbReference type="GO" id="GO:0005576">
    <property type="term" value="C:extracellular region"/>
    <property type="evidence" value="ECO:0007669"/>
    <property type="project" value="TreeGrafter"/>
</dbReference>
<dbReference type="PANTHER" id="PTHR31297:SF34">
    <property type="entry name" value="GLUCAN 1,3-BETA-GLUCOSIDASE 2"/>
    <property type="match status" value="1"/>
</dbReference>
<feature type="compositionally biased region" description="Polar residues" evidence="16">
    <location>
        <begin position="68"/>
        <end position="78"/>
    </location>
</feature>
<feature type="region of interest" description="Disordered" evidence="16">
    <location>
        <begin position="1"/>
        <end position="78"/>
    </location>
</feature>
<evidence type="ECO:0000256" key="2">
    <source>
        <dbReference type="ARBA" id="ARBA00005641"/>
    </source>
</evidence>
<dbReference type="AlphaFoldDB" id="A0A9P3GHL3"/>
<evidence type="ECO:0000256" key="6">
    <source>
        <dbReference type="ARBA" id="ARBA00022968"/>
    </source>
</evidence>
<evidence type="ECO:0000256" key="8">
    <source>
        <dbReference type="ARBA" id="ARBA00023136"/>
    </source>
</evidence>
<dbReference type="InterPro" id="IPR001547">
    <property type="entry name" value="Glyco_hydro_5"/>
</dbReference>
<dbReference type="Gene3D" id="3.20.20.80">
    <property type="entry name" value="Glycosidases"/>
    <property type="match status" value="1"/>
</dbReference>
<evidence type="ECO:0000256" key="11">
    <source>
        <dbReference type="ARBA" id="ARBA00023316"/>
    </source>
</evidence>
<feature type="region of interest" description="Disordered" evidence="16">
    <location>
        <begin position="186"/>
        <end position="225"/>
    </location>
</feature>
<keyword evidence="7 17" id="KW-1133">Transmembrane helix</keyword>
<keyword evidence="3" id="KW-1003">Cell membrane</keyword>
<evidence type="ECO:0000256" key="3">
    <source>
        <dbReference type="ARBA" id="ARBA00022475"/>
    </source>
</evidence>
<keyword evidence="10" id="KW-0326">Glycosidase</keyword>
<sequence length="806" mass="87086">MSGPQYDPLPLGTDHRDDIPYNGPHSPGMPPSGFHTPETEPLELHEEDLGAARPRFMGQALNDEGPQPRTSYASSGYSLPLSNDNQSSVYGLNPTGQNRDTAYYSLQYRDDPHDADFNGSNANVGMNQDGMRSSPYLSEKRDAYLPHKARSRRRMWIFGGVAVVIVAVIVIVVAVYFAVVKPHSNNDSVSGGASKGGSKGSDTSSSSSPQATNKPTTKVAVTGGDGSTVTMDDGTTFVYKNSFGGTWYWDENDPFNNGAQAQSWTPALNETFKYGVDKIWGVNLGGWLNTEPFIVPALYEKYLNTSNPAVDEWTLSQNMAADTAGGGLSQLEDHYKTFITEQDFAQIAAAGLNWVRIPLPYWAIETRDSEPFLAKTCWTYFLKAVQWARKYGIRINLDLHALPGSQNGWNHSGKLGTINMLNGPMGLANAQRSLDYIRVLAEFISQPEYKDVVAMFGVTNEPQAPIFGQENLARYYLQAYNIVREASGTGEGNGPFISFHDGFKGLPAWAGYFTNSDRTSLDIHPYLCFSDQSADGYDKRATQPCTAWGPAQNDSMGAFGMTTAGEFSNAINDCGLWVNGVNLGTRYEGDYPGGPWPVIGSCDQWTDYSQWDATMKQEIQQFALASMDALQNWFFWTWKIGNSSVTGKVESPAWSYQLGLQEGWMPKDPRAAAGTCDSSDPWAGPLQSWQTGGAGAGQIPATFSASYAWPPTSISGGGAATLLPTYTQTGPIPTLPAPTFTKSSGGTVDAGLGWANTADNSGMAVPIPTCSYLDPWVGSAAPPSPLCSSAARRDVPVPPAVITPAP</sequence>
<comment type="subcellular location">
    <subcellularLocation>
        <location evidence="1">Cell membrane</location>
        <topology evidence="1">Single-pass type II membrane protein</topology>
    </subcellularLocation>
</comment>
<evidence type="ECO:0000259" key="18">
    <source>
        <dbReference type="Pfam" id="PF00150"/>
    </source>
</evidence>
<dbReference type="SUPFAM" id="SSF51445">
    <property type="entry name" value="(Trans)glycosidases"/>
    <property type="match status" value="1"/>
</dbReference>
<protein>
    <recommendedName>
        <fullName evidence="14">glucan 1,3-beta-glucosidase</fullName>
        <ecNumber evidence="14">3.2.1.58</ecNumber>
    </recommendedName>
    <alternativeName>
        <fullName evidence="15">Exo-1,3-beta-glucanase D</fullName>
    </alternativeName>
</protein>
<keyword evidence="20" id="KW-1185">Reference proteome</keyword>
<keyword evidence="5 19" id="KW-0378">Hydrolase</keyword>
<gene>
    <name evidence="19" type="ORF">PsYK624_113460</name>
</gene>
<evidence type="ECO:0000256" key="4">
    <source>
        <dbReference type="ARBA" id="ARBA00022692"/>
    </source>
</evidence>
<evidence type="ECO:0000256" key="15">
    <source>
        <dbReference type="ARBA" id="ARBA00041260"/>
    </source>
</evidence>
<evidence type="ECO:0000256" key="14">
    <source>
        <dbReference type="ARBA" id="ARBA00038929"/>
    </source>
</evidence>
<evidence type="ECO:0000313" key="20">
    <source>
        <dbReference type="Proteomes" id="UP000703269"/>
    </source>
</evidence>
<comment type="similarity">
    <text evidence="2">Belongs to the glycosyl hydrolase 5 (cellulase A) family.</text>
</comment>
<feature type="domain" description="Glycoside hydrolase family 5" evidence="18">
    <location>
        <begin position="327"/>
        <end position="489"/>
    </location>
</feature>
<evidence type="ECO:0000256" key="1">
    <source>
        <dbReference type="ARBA" id="ARBA00004401"/>
    </source>
</evidence>
<dbReference type="EC" id="3.2.1.58" evidence="14"/>
<feature type="transmembrane region" description="Helical" evidence="17">
    <location>
        <begin position="155"/>
        <end position="179"/>
    </location>
</feature>
<comment type="function">
    <text evidence="13">Glucosidase involved in the degradation of cellulosic biomass. Active on lichenan.</text>
</comment>
<dbReference type="FunFam" id="3.20.20.80:FF:000033">
    <property type="entry name" value="Glucan 1,3-beta-glucosidase A"/>
    <property type="match status" value="1"/>
</dbReference>
<comment type="caution">
    <text evidence="19">The sequence shown here is derived from an EMBL/GenBank/DDBJ whole genome shotgun (WGS) entry which is preliminary data.</text>
</comment>
<evidence type="ECO:0000313" key="19">
    <source>
        <dbReference type="EMBL" id="GJE95165.1"/>
    </source>
</evidence>
<dbReference type="OrthoDB" id="62120at2759"/>
<name>A0A9P3GHL3_9APHY</name>
<dbReference type="GO" id="GO:0004338">
    <property type="term" value="F:glucan exo-1,3-beta-glucosidase activity"/>
    <property type="evidence" value="ECO:0007669"/>
    <property type="project" value="UniProtKB-EC"/>
</dbReference>
<keyword evidence="6" id="KW-0735">Signal-anchor</keyword>
<dbReference type="GO" id="GO:0009986">
    <property type="term" value="C:cell surface"/>
    <property type="evidence" value="ECO:0007669"/>
    <property type="project" value="TreeGrafter"/>
</dbReference>
<dbReference type="GO" id="GO:0005886">
    <property type="term" value="C:plasma membrane"/>
    <property type="evidence" value="ECO:0007669"/>
    <property type="project" value="UniProtKB-SubCell"/>
</dbReference>
<evidence type="ECO:0000256" key="7">
    <source>
        <dbReference type="ARBA" id="ARBA00022989"/>
    </source>
</evidence>
<accession>A0A9P3GHL3</accession>
<dbReference type="Proteomes" id="UP000703269">
    <property type="component" value="Unassembled WGS sequence"/>
</dbReference>
<dbReference type="InterPro" id="IPR050386">
    <property type="entry name" value="Glycosyl_hydrolase_5"/>
</dbReference>
<dbReference type="EMBL" id="BPQB01000046">
    <property type="protein sequence ID" value="GJE95165.1"/>
    <property type="molecule type" value="Genomic_DNA"/>
</dbReference>
<evidence type="ECO:0000256" key="16">
    <source>
        <dbReference type="SAM" id="MobiDB-lite"/>
    </source>
</evidence>
<dbReference type="PANTHER" id="PTHR31297">
    <property type="entry name" value="GLUCAN ENDO-1,6-BETA-GLUCOSIDASE B"/>
    <property type="match status" value="1"/>
</dbReference>
<evidence type="ECO:0000256" key="5">
    <source>
        <dbReference type="ARBA" id="ARBA00022801"/>
    </source>
</evidence>
<dbReference type="Pfam" id="PF00150">
    <property type="entry name" value="Cellulase"/>
    <property type="match status" value="1"/>
</dbReference>
<evidence type="ECO:0000256" key="13">
    <source>
        <dbReference type="ARBA" id="ARBA00037126"/>
    </source>
</evidence>
<evidence type="ECO:0000256" key="9">
    <source>
        <dbReference type="ARBA" id="ARBA00023180"/>
    </source>
</evidence>
<evidence type="ECO:0000256" key="10">
    <source>
        <dbReference type="ARBA" id="ARBA00023295"/>
    </source>
</evidence>
<reference evidence="19 20" key="1">
    <citation type="submission" date="2021-08" db="EMBL/GenBank/DDBJ databases">
        <title>Draft Genome Sequence of Phanerochaete sordida strain YK-624.</title>
        <authorList>
            <person name="Mori T."/>
            <person name="Dohra H."/>
            <person name="Suzuki T."/>
            <person name="Kawagishi H."/>
            <person name="Hirai H."/>
        </authorList>
    </citation>
    <scope>NUCLEOTIDE SEQUENCE [LARGE SCALE GENOMIC DNA]</scope>
    <source>
        <strain evidence="19 20">YK-624</strain>
    </source>
</reference>
<dbReference type="GO" id="GO:0009251">
    <property type="term" value="P:glucan catabolic process"/>
    <property type="evidence" value="ECO:0007669"/>
    <property type="project" value="TreeGrafter"/>
</dbReference>
<keyword evidence="11" id="KW-0961">Cell wall biogenesis/degradation</keyword>
<keyword evidence="4 17" id="KW-0812">Transmembrane</keyword>
<dbReference type="InterPro" id="IPR017853">
    <property type="entry name" value="GH"/>
</dbReference>
<evidence type="ECO:0000256" key="12">
    <source>
        <dbReference type="ARBA" id="ARBA00036824"/>
    </source>
</evidence>
<organism evidence="19 20">
    <name type="scientific">Phanerochaete sordida</name>
    <dbReference type="NCBI Taxonomy" id="48140"/>
    <lineage>
        <taxon>Eukaryota</taxon>
        <taxon>Fungi</taxon>
        <taxon>Dikarya</taxon>
        <taxon>Basidiomycota</taxon>
        <taxon>Agaricomycotina</taxon>
        <taxon>Agaricomycetes</taxon>
        <taxon>Polyporales</taxon>
        <taxon>Phanerochaetaceae</taxon>
        <taxon>Phanerochaete</taxon>
    </lineage>
</organism>
<keyword evidence="8 17" id="KW-0472">Membrane</keyword>
<evidence type="ECO:0000256" key="17">
    <source>
        <dbReference type="SAM" id="Phobius"/>
    </source>
</evidence>
<dbReference type="GO" id="GO:0071555">
    <property type="term" value="P:cell wall organization"/>
    <property type="evidence" value="ECO:0007669"/>
    <property type="project" value="UniProtKB-KW"/>
</dbReference>
<keyword evidence="9" id="KW-0325">Glycoprotein</keyword>